<accession>A0ACC0MA09</accession>
<sequence length="211" mass="23707">MAALQTHQNYTQFCNYCSPTPKLPCRQNPSSVPYARNSSFTEKVRVSSSRTRRGRDGLCPICCRSKTNAEAENVSLQIQEEKSETERPPFDINLAVILAGFAFEAYATPPENIGRCEVDAANCKTVFLSESFLHEIYDGQLFISLKKGLNLPAMDPWGTSDPYVVLQLDSQVVKSKVKWGTKEPTWNEDFTLNIKLPPTKNLQVTLLLVKQ</sequence>
<evidence type="ECO:0000313" key="2">
    <source>
        <dbReference type="Proteomes" id="UP001062846"/>
    </source>
</evidence>
<name>A0ACC0MA09_RHOML</name>
<dbReference type="Proteomes" id="UP001062846">
    <property type="component" value="Chromosome 9"/>
</dbReference>
<proteinExistence type="predicted"/>
<protein>
    <submittedName>
        <fullName evidence="1">Uncharacterized protein</fullName>
    </submittedName>
</protein>
<keyword evidence="2" id="KW-1185">Reference proteome</keyword>
<dbReference type="EMBL" id="CM046396">
    <property type="protein sequence ID" value="KAI8537787.1"/>
    <property type="molecule type" value="Genomic_DNA"/>
</dbReference>
<gene>
    <name evidence="1" type="ORF">RHMOL_Rhmol09G0051600</name>
</gene>
<evidence type="ECO:0000313" key="1">
    <source>
        <dbReference type="EMBL" id="KAI8537787.1"/>
    </source>
</evidence>
<comment type="caution">
    <text evidence="1">The sequence shown here is derived from an EMBL/GenBank/DDBJ whole genome shotgun (WGS) entry which is preliminary data.</text>
</comment>
<reference evidence="1" key="1">
    <citation type="submission" date="2022-02" db="EMBL/GenBank/DDBJ databases">
        <title>Plant Genome Project.</title>
        <authorList>
            <person name="Zhang R.-G."/>
        </authorList>
    </citation>
    <scope>NUCLEOTIDE SEQUENCE</scope>
    <source>
        <strain evidence="1">AT1</strain>
    </source>
</reference>
<organism evidence="1 2">
    <name type="scientific">Rhododendron molle</name>
    <name type="common">Chinese azalea</name>
    <name type="synonym">Azalea mollis</name>
    <dbReference type="NCBI Taxonomy" id="49168"/>
    <lineage>
        <taxon>Eukaryota</taxon>
        <taxon>Viridiplantae</taxon>
        <taxon>Streptophyta</taxon>
        <taxon>Embryophyta</taxon>
        <taxon>Tracheophyta</taxon>
        <taxon>Spermatophyta</taxon>
        <taxon>Magnoliopsida</taxon>
        <taxon>eudicotyledons</taxon>
        <taxon>Gunneridae</taxon>
        <taxon>Pentapetalae</taxon>
        <taxon>asterids</taxon>
        <taxon>Ericales</taxon>
        <taxon>Ericaceae</taxon>
        <taxon>Ericoideae</taxon>
        <taxon>Rhodoreae</taxon>
        <taxon>Rhododendron</taxon>
    </lineage>
</organism>